<organism evidence="2 4">
    <name type="scientific">Halobaculum halobium</name>
    <dbReference type="NCBI Taxonomy" id="3032281"/>
    <lineage>
        <taxon>Archaea</taxon>
        <taxon>Methanobacteriati</taxon>
        <taxon>Methanobacteriota</taxon>
        <taxon>Stenosarchaea group</taxon>
        <taxon>Halobacteria</taxon>
        <taxon>Halobacteriales</taxon>
        <taxon>Haloferacaceae</taxon>
        <taxon>Halobaculum</taxon>
    </lineage>
</organism>
<sequence length="200" mass="21117">MAEKGPIDVGTFTPVWTAGWQWPWAVVLALLLGGNFVLAADRIYLGAAILIGGPALAVAGVRAVKRGAAEALADAEADIKRAAVAALDTDPDRTPTYTMTAAGDSVIGIDESKQYRVTVVAVGESALTIRPDAEANLLNTSWTLGADTEELPYDRIVGVDYTDGAVHVRLTDGDNLSYPADRRPDDLLSVIERRRSAAGV</sequence>
<comment type="caution">
    <text evidence="2">The sequence shown here is derived from an EMBL/GenBank/DDBJ whole genome shotgun (WGS) entry which is preliminary data.</text>
</comment>
<evidence type="ECO:0000313" key="2">
    <source>
        <dbReference type="EMBL" id="MFC6784460.1"/>
    </source>
</evidence>
<dbReference type="EMBL" id="JBHSWX010000001">
    <property type="protein sequence ID" value="MFC6784460.1"/>
    <property type="molecule type" value="Genomic_DNA"/>
</dbReference>
<evidence type="ECO:0008006" key="5">
    <source>
        <dbReference type="Google" id="ProtNLM"/>
    </source>
</evidence>
<evidence type="ECO:0000313" key="3">
    <source>
        <dbReference type="EMBL" id="MFC6784810.1"/>
    </source>
</evidence>
<keyword evidence="4" id="KW-1185">Reference proteome</keyword>
<evidence type="ECO:0000313" key="4">
    <source>
        <dbReference type="Proteomes" id="UP001596443"/>
    </source>
</evidence>
<reference evidence="2" key="3">
    <citation type="submission" date="2024-09" db="EMBL/GenBank/DDBJ databases">
        <authorList>
            <person name="Sun Q."/>
        </authorList>
    </citation>
    <scope>NUCLEOTIDE SEQUENCE</scope>
    <source>
        <strain evidence="2">NBRC 112888</strain>
    </source>
</reference>
<accession>A0ABD5TAN7</accession>
<keyword evidence="1" id="KW-0812">Transmembrane</keyword>
<keyword evidence="1" id="KW-1133">Transmembrane helix</keyword>
<protein>
    <recommendedName>
        <fullName evidence="5">PH domain-containing protein</fullName>
    </recommendedName>
</protein>
<dbReference type="GeneID" id="81211528"/>
<keyword evidence="1" id="KW-0472">Membrane</keyword>
<dbReference type="EMBL" id="JBHSWX010000001">
    <property type="protein sequence ID" value="MFC6784810.1"/>
    <property type="molecule type" value="Genomic_DNA"/>
</dbReference>
<evidence type="ECO:0000256" key="1">
    <source>
        <dbReference type="SAM" id="Phobius"/>
    </source>
</evidence>
<proteinExistence type="predicted"/>
<dbReference type="RefSeq" id="WP_284063630.1">
    <property type="nucleotide sequence ID" value="NZ_CP126159.1"/>
</dbReference>
<gene>
    <name evidence="2" type="ORF">ACFQFD_00210</name>
    <name evidence="3" type="ORF">ACFQFD_02010</name>
</gene>
<dbReference type="AlphaFoldDB" id="A0ABD5TAN7"/>
<reference evidence="4" key="2">
    <citation type="journal article" date="2019" name="Int. J. Syst. Evol. Microbiol.">
        <title>The Global Catalogue of Microorganisms (GCM) 10K type strain sequencing project: providing services to taxonomists for standard genome sequencing and annotation.</title>
        <authorList>
            <consortium name="The Broad Institute Genomics Platform"/>
            <consortium name="The Broad Institute Genome Sequencing Center for Infectious Disease"/>
            <person name="Wu L."/>
            <person name="Ma J."/>
        </authorList>
    </citation>
    <scope>NUCLEOTIDE SEQUENCE [LARGE SCALE GENOMIC DNA]</scope>
    <source>
        <strain evidence="4">SYNS20</strain>
    </source>
</reference>
<dbReference type="Proteomes" id="UP001596443">
    <property type="component" value="Unassembled WGS sequence"/>
</dbReference>
<reference evidence="2" key="1">
    <citation type="journal article" date="2014" name="Int. J. Syst. Evol. Microbiol.">
        <title>Complete genome sequence of Corynebacterium casei LMG S-19264T (=DSM 44701T), isolated from a smear-ripened cheese.</title>
        <authorList>
            <consortium name="US DOE Joint Genome Institute (JGI-PGF)"/>
            <person name="Walter F."/>
            <person name="Albersmeier A."/>
            <person name="Kalinowski J."/>
            <person name="Ruckert C."/>
        </authorList>
    </citation>
    <scope>NUCLEOTIDE SEQUENCE [LARGE SCALE GENOMIC DNA]</scope>
    <source>
        <strain evidence="2">NBRC 112888</strain>
    </source>
</reference>
<feature type="transmembrane region" description="Helical" evidence="1">
    <location>
        <begin position="43"/>
        <end position="64"/>
    </location>
</feature>
<feature type="transmembrane region" description="Helical" evidence="1">
    <location>
        <begin position="20"/>
        <end position="38"/>
    </location>
</feature>
<name>A0ABD5TAN7_9EURY</name>